<proteinExistence type="predicted"/>
<evidence type="ECO:0000313" key="2">
    <source>
        <dbReference type="EMBL" id="PNT68372.1"/>
    </source>
</evidence>
<reference evidence="3" key="3">
    <citation type="submission" date="2018-08" db="UniProtKB">
        <authorList>
            <consortium name="EnsemblPlants"/>
        </authorList>
    </citation>
    <scope>IDENTIFICATION</scope>
    <source>
        <strain evidence="3">cv. Bd21</strain>
    </source>
</reference>
<sequence>MERAACAGGGGGCSACRDCPCNLLRRIEKRVVRAAAPLASGGVDWAQVCGGGDPRSPEVEAAAAAPTPP</sequence>
<evidence type="ECO:0000313" key="4">
    <source>
        <dbReference type="Proteomes" id="UP000008810"/>
    </source>
</evidence>
<organism evidence="2">
    <name type="scientific">Brachypodium distachyon</name>
    <name type="common">Purple false brome</name>
    <name type="synonym">Trachynia distachya</name>
    <dbReference type="NCBI Taxonomy" id="15368"/>
    <lineage>
        <taxon>Eukaryota</taxon>
        <taxon>Viridiplantae</taxon>
        <taxon>Streptophyta</taxon>
        <taxon>Embryophyta</taxon>
        <taxon>Tracheophyta</taxon>
        <taxon>Spermatophyta</taxon>
        <taxon>Magnoliopsida</taxon>
        <taxon>Liliopsida</taxon>
        <taxon>Poales</taxon>
        <taxon>Poaceae</taxon>
        <taxon>BOP clade</taxon>
        <taxon>Pooideae</taxon>
        <taxon>Stipodae</taxon>
        <taxon>Brachypodieae</taxon>
        <taxon>Brachypodium</taxon>
    </lineage>
</organism>
<dbReference type="EMBL" id="CM000882">
    <property type="protein sequence ID" value="PNT68372.1"/>
    <property type="molecule type" value="Genomic_DNA"/>
</dbReference>
<gene>
    <name evidence="2" type="ORF">BRADI_3g39675v3</name>
</gene>
<evidence type="ECO:0000256" key="1">
    <source>
        <dbReference type="SAM" id="MobiDB-lite"/>
    </source>
</evidence>
<reference evidence="2" key="2">
    <citation type="submission" date="2017-06" db="EMBL/GenBank/DDBJ databases">
        <title>WGS assembly of Brachypodium distachyon.</title>
        <authorList>
            <consortium name="The International Brachypodium Initiative"/>
            <person name="Lucas S."/>
            <person name="Harmon-Smith M."/>
            <person name="Lail K."/>
            <person name="Tice H."/>
            <person name="Grimwood J."/>
            <person name="Bruce D."/>
            <person name="Barry K."/>
            <person name="Shu S."/>
            <person name="Lindquist E."/>
            <person name="Wang M."/>
            <person name="Pitluck S."/>
            <person name="Vogel J.P."/>
            <person name="Garvin D.F."/>
            <person name="Mockler T.C."/>
            <person name="Schmutz J."/>
            <person name="Rokhsar D."/>
            <person name="Bevan M.W."/>
        </authorList>
    </citation>
    <scope>NUCLEOTIDE SEQUENCE</scope>
    <source>
        <strain evidence="2">Bd21</strain>
    </source>
</reference>
<keyword evidence="4" id="KW-1185">Reference proteome</keyword>
<feature type="region of interest" description="Disordered" evidence="1">
    <location>
        <begin position="50"/>
        <end position="69"/>
    </location>
</feature>
<evidence type="ECO:0000313" key="3">
    <source>
        <dbReference type="EnsemblPlants" id="PNT68372"/>
    </source>
</evidence>
<dbReference type="EnsemblPlants" id="PNT68372">
    <property type="protein sequence ID" value="PNT68372"/>
    <property type="gene ID" value="BRADI_3g39675v3"/>
</dbReference>
<dbReference type="AlphaFoldDB" id="A0A2K2D256"/>
<name>A0A2K2D256_BRADI</name>
<dbReference type="InParanoid" id="A0A2K2D256"/>
<dbReference type="Gramene" id="PNT68372">
    <property type="protein sequence ID" value="PNT68372"/>
    <property type="gene ID" value="BRADI_3g39675v3"/>
</dbReference>
<dbReference type="Proteomes" id="UP000008810">
    <property type="component" value="Chromosome 3"/>
</dbReference>
<protein>
    <submittedName>
        <fullName evidence="2 3">Uncharacterized protein</fullName>
    </submittedName>
</protein>
<reference evidence="2 3" key="1">
    <citation type="journal article" date="2010" name="Nature">
        <title>Genome sequencing and analysis of the model grass Brachypodium distachyon.</title>
        <authorList>
            <consortium name="International Brachypodium Initiative"/>
        </authorList>
    </citation>
    <scope>NUCLEOTIDE SEQUENCE [LARGE SCALE GENOMIC DNA]</scope>
    <source>
        <strain evidence="2 3">Bd21</strain>
    </source>
</reference>
<accession>A0A2K2D256</accession>